<proteinExistence type="predicted"/>
<dbReference type="RefSeq" id="WP_184637555.1">
    <property type="nucleotide sequence ID" value="NZ_BAABKT010000029.1"/>
</dbReference>
<keyword evidence="4" id="KW-1185">Reference proteome</keyword>
<comment type="caution">
    <text evidence="3">The sequence shown here is derived from an EMBL/GenBank/DDBJ whole genome shotgun (WGS) entry which is preliminary data.</text>
</comment>
<organism evidence="3 4">
    <name type="scientific">Streptomonospora salina</name>
    <dbReference type="NCBI Taxonomy" id="104205"/>
    <lineage>
        <taxon>Bacteria</taxon>
        <taxon>Bacillati</taxon>
        <taxon>Actinomycetota</taxon>
        <taxon>Actinomycetes</taxon>
        <taxon>Streptosporangiales</taxon>
        <taxon>Nocardiopsidaceae</taxon>
        <taxon>Streptomonospora</taxon>
    </lineage>
</organism>
<feature type="compositionally biased region" description="Polar residues" evidence="1">
    <location>
        <begin position="17"/>
        <end position="26"/>
    </location>
</feature>
<accession>A0A841EAT8</accession>
<evidence type="ECO:0000259" key="2">
    <source>
        <dbReference type="Pfam" id="PF01636"/>
    </source>
</evidence>
<reference evidence="3 4" key="1">
    <citation type="submission" date="2020-08" db="EMBL/GenBank/DDBJ databases">
        <title>Sequencing the genomes of 1000 actinobacteria strains.</title>
        <authorList>
            <person name="Klenk H.-P."/>
        </authorList>
    </citation>
    <scope>NUCLEOTIDE SEQUENCE [LARGE SCALE GENOMIC DNA]</scope>
    <source>
        <strain evidence="3 4">DSM 44593</strain>
    </source>
</reference>
<dbReference type="InterPro" id="IPR011009">
    <property type="entry name" value="Kinase-like_dom_sf"/>
</dbReference>
<evidence type="ECO:0000313" key="3">
    <source>
        <dbReference type="EMBL" id="MBB6000245.1"/>
    </source>
</evidence>
<sequence length="318" mass="34684">MPSSTDEQGRAAEVARPSTQTLRSTLEPQIDQSIVGREDIRVWEQSGVERLRLDDGQTVVLKYAIGDFDERDALTHVAENGVPVPRLLADYAQADGSVLMLLEDLGPELRAPTLEDAAQTAVQIHMCPGVPGRTVLDSAALSRLPEKTLAWIGDLREAGRWGPDEAGDIKDDLEKIARVADRRARGAEEPPFGLCHSEFHPTSIHIGNSGRKILDWARSYTGPGLLDLVSWQGTSEPLDLGAVSSLIDAYIAAGGPPEAAHARGDLPAHVWAGGWDKMWIIEWFLEGTVRWIADPADDAGIQDMIRVHLKEVVECLTD</sequence>
<dbReference type="SUPFAM" id="SSF56112">
    <property type="entry name" value="Protein kinase-like (PK-like)"/>
    <property type="match status" value="1"/>
</dbReference>
<protein>
    <recommendedName>
        <fullName evidence="2">Aminoglycoside phosphotransferase domain-containing protein</fullName>
    </recommendedName>
</protein>
<dbReference type="Proteomes" id="UP000578077">
    <property type="component" value="Unassembled WGS sequence"/>
</dbReference>
<gene>
    <name evidence="3" type="ORF">HNR25_003996</name>
</gene>
<feature type="domain" description="Aminoglycoside phosphotransferase" evidence="2">
    <location>
        <begin position="69"/>
        <end position="255"/>
    </location>
</feature>
<dbReference type="EMBL" id="JACHLY010000001">
    <property type="protein sequence ID" value="MBB6000245.1"/>
    <property type="molecule type" value="Genomic_DNA"/>
</dbReference>
<dbReference type="Pfam" id="PF01636">
    <property type="entry name" value="APH"/>
    <property type="match status" value="1"/>
</dbReference>
<feature type="region of interest" description="Disordered" evidence="1">
    <location>
        <begin position="1"/>
        <end position="26"/>
    </location>
</feature>
<evidence type="ECO:0000313" key="4">
    <source>
        <dbReference type="Proteomes" id="UP000578077"/>
    </source>
</evidence>
<dbReference type="Gene3D" id="3.90.1200.10">
    <property type="match status" value="1"/>
</dbReference>
<dbReference type="AlphaFoldDB" id="A0A841EAT8"/>
<evidence type="ECO:0000256" key="1">
    <source>
        <dbReference type="SAM" id="MobiDB-lite"/>
    </source>
</evidence>
<dbReference type="InterPro" id="IPR002575">
    <property type="entry name" value="Aminoglycoside_PTrfase"/>
</dbReference>
<name>A0A841EAT8_9ACTN</name>